<reference evidence="1 2" key="1">
    <citation type="submission" date="2020-08" db="EMBL/GenBank/DDBJ databases">
        <title>Genomic Encyclopedia of Type Strains, Phase IV (KMG-V): Genome sequencing to study the core and pangenomes of soil and plant-associated prokaryotes.</title>
        <authorList>
            <person name="Whitman W."/>
        </authorList>
    </citation>
    <scope>NUCLEOTIDE SEQUENCE [LARGE SCALE GENOMIC DNA]</scope>
    <source>
        <strain evidence="1 2">MP7CTX6</strain>
    </source>
</reference>
<organism evidence="1 2">
    <name type="scientific">Pedobacter cryoconitis</name>
    <dbReference type="NCBI Taxonomy" id="188932"/>
    <lineage>
        <taxon>Bacteria</taxon>
        <taxon>Pseudomonadati</taxon>
        <taxon>Bacteroidota</taxon>
        <taxon>Sphingobacteriia</taxon>
        <taxon>Sphingobacteriales</taxon>
        <taxon>Sphingobacteriaceae</taxon>
        <taxon>Pedobacter</taxon>
    </lineage>
</organism>
<evidence type="ECO:0000313" key="2">
    <source>
        <dbReference type="Proteomes" id="UP000537718"/>
    </source>
</evidence>
<gene>
    <name evidence="1" type="ORF">HDE69_005397</name>
</gene>
<sequence length="457" mass="50261">DDGDAVTLSFSDDDNCRTVLTKLAEQFKTEFWFDGKIIHFTKQGRATGLKFAYGHGKGLYEVNATTPDDFQLITKLYYFGGSKNLPVGYRKNASGVASRKLLGASRFIQADAETIKKFGVIERSKTFAEIFPEREGVISALGSKPTIVVDSSLDFDIEAQKLPGITAKISFTTGKLAGYEFEINNYKAASKAIEFNVSKDETAFGAEGLPNQYLKPAVGDKYFLYDIQLPAAYVAAAEARLNAKALALLNDSKQKPVKCEVVCSPAYIEQNNLFDIRIGDFVTISSPVLNGEVNIRIVGLTIDQQDPRKITLELADQVTISSIIKSIIEQDNIKNVVNLNQLYDVNRARRNTRTVSELKNYIVDPEGNYYTEKIRAGSIETLYFSNGAKATNFSLRGISFDANAAGDPAVFTISAGQLVHFALDIPGVGFTWNMAARTFTGLLPASSYYVYARVSRS</sequence>
<proteinExistence type="predicted"/>
<name>A0A7W8YYV9_9SPHI</name>
<comment type="caution">
    <text evidence="1">The sequence shown here is derived from an EMBL/GenBank/DDBJ whole genome shotgun (WGS) entry which is preliminary data.</text>
</comment>
<dbReference type="Proteomes" id="UP000537718">
    <property type="component" value="Unassembled WGS sequence"/>
</dbReference>
<dbReference type="RefSeq" id="WP_183870331.1">
    <property type="nucleotide sequence ID" value="NZ_JACHCF010000036.1"/>
</dbReference>
<dbReference type="EMBL" id="JACHCF010000036">
    <property type="protein sequence ID" value="MBB5624296.1"/>
    <property type="molecule type" value="Genomic_DNA"/>
</dbReference>
<protein>
    <recommendedName>
        <fullName evidence="3">Tail protein</fullName>
    </recommendedName>
</protein>
<evidence type="ECO:0000313" key="1">
    <source>
        <dbReference type="EMBL" id="MBB5624296.1"/>
    </source>
</evidence>
<feature type="non-terminal residue" evidence="1">
    <location>
        <position position="457"/>
    </location>
</feature>
<accession>A0A7W8YYV9</accession>
<dbReference type="AlphaFoldDB" id="A0A7W8YYV9"/>
<feature type="non-terminal residue" evidence="1">
    <location>
        <position position="1"/>
    </location>
</feature>
<evidence type="ECO:0008006" key="3">
    <source>
        <dbReference type="Google" id="ProtNLM"/>
    </source>
</evidence>